<dbReference type="SUPFAM" id="SSF110836">
    <property type="entry name" value="Hypothetical protein SAV1430"/>
    <property type="match status" value="1"/>
</dbReference>
<dbReference type="PANTHER" id="PTHR11178:SF1">
    <property type="entry name" value="NFU1 IRON-SULFUR CLUSTER SCAFFOLD HOMOLOG, MITOCHONDRIAL"/>
    <property type="match status" value="1"/>
</dbReference>
<evidence type="ECO:0000313" key="3">
    <source>
        <dbReference type="EMBL" id="OMJ71809.1"/>
    </source>
</evidence>
<dbReference type="GO" id="GO:0051536">
    <property type="term" value="F:iron-sulfur cluster binding"/>
    <property type="evidence" value="ECO:0007669"/>
    <property type="project" value="InterPro"/>
</dbReference>
<dbReference type="InterPro" id="IPR034904">
    <property type="entry name" value="FSCA_dom_sf"/>
</dbReference>
<dbReference type="InterPro" id="IPR001075">
    <property type="entry name" value="NIF_FeS_clus_asmbl_NifU_C"/>
</dbReference>
<proteinExistence type="inferred from homology"/>
<comment type="similarity">
    <text evidence="1">Belongs to the NifU family.</text>
</comment>
<dbReference type="SMART" id="SM00932">
    <property type="entry name" value="Nfu_N"/>
    <property type="match status" value="1"/>
</dbReference>
<dbReference type="GO" id="GO:0005739">
    <property type="term" value="C:mitochondrion"/>
    <property type="evidence" value="ECO:0007669"/>
    <property type="project" value="TreeGrafter"/>
</dbReference>
<dbReference type="Pfam" id="PF01106">
    <property type="entry name" value="NifU"/>
    <property type="match status" value="1"/>
</dbReference>
<accession>A0A1R2B4Y0</accession>
<protein>
    <recommendedName>
        <fullName evidence="2">Scaffold protein Nfu/NifU N-terminal domain-containing protein</fullName>
    </recommendedName>
</protein>
<dbReference type="AlphaFoldDB" id="A0A1R2B4Y0"/>
<dbReference type="PIRSF" id="PIRSF036773">
    <property type="entry name" value="HIRIP5"/>
    <property type="match status" value="1"/>
</dbReference>
<dbReference type="SUPFAM" id="SSF117916">
    <property type="entry name" value="Fe-S cluster assembly (FSCA) domain-like"/>
    <property type="match status" value="1"/>
</dbReference>
<dbReference type="Proteomes" id="UP000187209">
    <property type="component" value="Unassembled WGS sequence"/>
</dbReference>
<dbReference type="InterPro" id="IPR036498">
    <property type="entry name" value="Nfu/NifU_N_sf"/>
</dbReference>
<dbReference type="EMBL" id="MPUH01000954">
    <property type="protein sequence ID" value="OMJ71809.1"/>
    <property type="molecule type" value="Genomic_DNA"/>
</dbReference>
<dbReference type="OrthoDB" id="565552at2759"/>
<feature type="domain" description="Scaffold protein Nfu/NifU N-terminal" evidence="2">
    <location>
        <begin position="12"/>
        <end position="98"/>
    </location>
</feature>
<reference evidence="3 4" key="1">
    <citation type="submission" date="2016-11" db="EMBL/GenBank/DDBJ databases">
        <title>The macronuclear genome of Stentor coeruleus: a giant cell with tiny introns.</title>
        <authorList>
            <person name="Slabodnick M."/>
            <person name="Ruby J.G."/>
            <person name="Reiff S.B."/>
            <person name="Swart E.C."/>
            <person name="Gosai S."/>
            <person name="Prabakaran S."/>
            <person name="Witkowska E."/>
            <person name="Larue G.E."/>
            <person name="Fisher S."/>
            <person name="Freeman R.M."/>
            <person name="Gunawardena J."/>
            <person name="Chu W."/>
            <person name="Stover N.A."/>
            <person name="Gregory B.D."/>
            <person name="Nowacki M."/>
            <person name="Derisi J."/>
            <person name="Roy S.W."/>
            <person name="Marshall W.F."/>
            <person name="Sood P."/>
        </authorList>
    </citation>
    <scope>NUCLEOTIDE SEQUENCE [LARGE SCALE GENOMIC DNA]</scope>
    <source>
        <strain evidence="3">WM001</strain>
    </source>
</reference>
<sequence>MLSSTILRRIFIRTQPTPNPSFLKFIPGIILLRDGTLEFTSPRQGQNFPLVIRLFQIDGISRVFIAKDYLSIGKTVSADWSILKPLIFEVLMNSLTNGESLISEVPPSEDTKILDTDSQDLAMVKEIIDFRIRPFVRDDGGDVRLVEFDEASGKVILEMRGSCSGCPSSAITLKNGIERMLTHYVKSVKTVEAVDG</sequence>
<evidence type="ECO:0000256" key="1">
    <source>
        <dbReference type="ARBA" id="ARBA00006420"/>
    </source>
</evidence>
<name>A0A1R2B4Y0_9CILI</name>
<dbReference type="Pfam" id="PF08712">
    <property type="entry name" value="Nfu_N"/>
    <property type="match status" value="1"/>
</dbReference>
<dbReference type="InterPro" id="IPR035433">
    <property type="entry name" value="NFU1-like"/>
</dbReference>
<dbReference type="GO" id="GO:0005506">
    <property type="term" value="F:iron ion binding"/>
    <property type="evidence" value="ECO:0007669"/>
    <property type="project" value="InterPro"/>
</dbReference>
<dbReference type="Gene3D" id="3.30.1370.70">
    <property type="entry name" value="Scaffold protein Nfu/NifU, N-terminal domain"/>
    <property type="match status" value="1"/>
</dbReference>
<keyword evidence="4" id="KW-1185">Reference proteome</keyword>
<comment type="caution">
    <text evidence="3">The sequence shown here is derived from an EMBL/GenBank/DDBJ whole genome shotgun (WGS) entry which is preliminary data.</text>
</comment>
<evidence type="ECO:0000259" key="2">
    <source>
        <dbReference type="SMART" id="SM00932"/>
    </source>
</evidence>
<dbReference type="InterPro" id="IPR014824">
    <property type="entry name" value="Nfu/NifU_N"/>
</dbReference>
<gene>
    <name evidence="3" type="ORF">SteCoe_29870</name>
</gene>
<dbReference type="PANTHER" id="PTHR11178">
    <property type="entry name" value="IRON-SULFUR CLUSTER SCAFFOLD PROTEIN NFU-RELATED"/>
    <property type="match status" value="1"/>
</dbReference>
<organism evidence="3 4">
    <name type="scientific">Stentor coeruleus</name>
    <dbReference type="NCBI Taxonomy" id="5963"/>
    <lineage>
        <taxon>Eukaryota</taxon>
        <taxon>Sar</taxon>
        <taxon>Alveolata</taxon>
        <taxon>Ciliophora</taxon>
        <taxon>Postciliodesmatophora</taxon>
        <taxon>Heterotrichea</taxon>
        <taxon>Heterotrichida</taxon>
        <taxon>Stentoridae</taxon>
        <taxon>Stentor</taxon>
    </lineage>
</organism>
<evidence type="ECO:0000313" key="4">
    <source>
        <dbReference type="Proteomes" id="UP000187209"/>
    </source>
</evidence>
<dbReference type="GO" id="GO:0016226">
    <property type="term" value="P:iron-sulfur cluster assembly"/>
    <property type="evidence" value="ECO:0007669"/>
    <property type="project" value="InterPro"/>
</dbReference>
<dbReference type="Gene3D" id="3.30.300.130">
    <property type="entry name" value="Fe-S cluster assembly (FSCA)"/>
    <property type="match status" value="1"/>
</dbReference>